<dbReference type="EMBL" id="DQ398052">
    <property type="protein sequence ID" value="ABE67741.1"/>
    <property type="molecule type" value="Genomic_DNA"/>
</dbReference>
<protein>
    <submittedName>
        <fullName evidence="1">Uncharacterized protein</fullName>
    </submittedName>
</protein>
<dbReference type="Proteomes" id="UP000001538">
    <property type="component" value="Segment"/>
</dbReference>
<gene>
    <name evidence="1" type="primary">161</name>
    <name evidence="1" type="ORF">Wildcat_161</name>
</gene>
<name>Q19XS3_9CAUD</name>
<keyword evidence="2" id="KW-1185">Reference proteome</keyword>
<organism evidence="1 2">
    <name type="scientific">Mycobacterium phage Wildcat</name>
    <dbReference type="NCBI Taxonomy" id="373415"/>
    <lineage>
        <taxon>Viruses</taxon>
        <taxon>Duplodnaviria</taxon>
        <taxon>Heunggongvirae</taxon>
        <taxon>Uroviricota</taxon>
        <taxon>Caudoviricetes</taxon>
        <taxon>Vilmaviridae</taxon>
        <taxon>Wildcatvirus</taxon>
        <taxon>Wildcatvirus wildcat</taxon>
        <taxon>Mycobacterium virus Wildcat</taxon>
    </lineage>
</organism>
<accession>Q19XS3</accession>
<evidence type="ECO:0000313" key="1">
    <source>
        <dbReference type="EMBL" id="ABE67741.1"/>
    </source>
</evidence>
<proteinExistence type="predicted"/>
<dbReference type="GeneID" id="4157999"/>
<evidence type="ECO:0000313" key="2">
    <source>
        <dbReference type="Proteomes" id="UP000001538"/>
    </source>
</evidence>
<dbReference type="RefSeq" id="YP_656002.1">
    <property type="nucleotide sequence ID" value="NC_008206.2"/>
</dbReference>
<sequence>MRMEREMSKHVAETDDTYVKTDGKFRLIVSRAWSMGHGYHTNRYRYVVTMASSDPAVGRVNVAHGEYYSPGDDEHAKRTMIEVGTRAMRHAVEVWK</sequence>
<dbReference type="KEGG" id="vg:4157999"/>
<reference evidence="1 2" key="1">
    <citation type="journal article" date="2006" name="PLoS Genet.">
        <title>Exploring the mycobacteriophage metaproteome: phage genomics as an educational platform.</title>
        <authorList>
            <person name="Hatfull G.F."/>
            <person name="Pedulla M.L."/>
            <person name="Jacobs-Sera D."/>
            <person name="Cichon P.M."/>
            <person name="Foley A."/>
            <person name="Ford M.E."/>
            <person name="Gonda R.M."/>
            <person name="Houtz J.M."/>
            <person name="Hryckowian A.J."/>
            <person name="Kelchner V.A."/>
            <person name="Namburi S."/>
            <person name="Pajcini K.V."/>
            <person name="Popovich M.G."/>
            <person name="Schleicher D.T."/>
            <person name="Simanek B.Z."/>
            <person name="Smith A.L."/>
            <person name="Zdanowicz G.M."/>
            <person name="Kumar V."/>
            <person name="Peebles C.L."/>
            <person name="Jacobs W.R.Jr."/>
            <person name="Lawrence J.G."/>
            <person name="Hendrix R.W."/>
        </authorList>
    </citation>
    <scope>NUCLEOTIDE SEQUENCE</scope>
</reference>